<dbReference type="EMBL" id="DSQF01000012">
    <property type="protein sequence ID" value="HGZ43024.1"/>
    <property type="molecule type" value="Genomic_DNA"/>
</dbReference>
<dbReference type="CDD" id="cd02795">
    <property type="entry name" value="CBM6-CBM35-CBM36_like"/>
    <property type="match status" value="1"/>
</dbReference>
<feature type="region of interest" description="Disordered" evidence="2">
    <location>
        <begin position="1"/>
        <end position="59"/>
    </location>
</feature>
<dbReference type="InterPro" id="IPR025965">
    <property type="entry name" value="FlgD/Vpr_Ig-like"/>
</dbReference>
<evidence type="ECO:0000256" key="2">
    <source>
        <dbReference type="SAM" id="MobiDB-lite"/>
    </source>
</evidence>
<dbReference type="InterPro" id="IPR029031">
    <property type="entry name" value="Gingipain_N_sf"/>
</dbReference>
<dbReference type="Gene3D" id="2.60.40.3800">
    <property type="match status" value="1"/>
</dbReference>
<proteinExistence type="predicted"/>
<feature type="domain" description="Gingipain" evidence="3">
    <location>
        <begin position="726"/>
        <end position="1103"/>
    </location>
</feature>
<name>A0A832I3P3_UNCEI</name>
<dbReference type="Gene3D" id="3.40.50.1460">
    <property type="match status" value="1"/>
</dbReference>
<evidence type="ECO:0008006" key="7">
    <source>
        <dbReference type="Google" id="ProtNLM"/>
    </source>
</evidence>
<dbReference type="Pfam" id="PF08126">
    <property type="entry name" value="Propeptide_C25"/>
    <property type="match status" value="1"/>
</dbReference>
<organism evidence="6">
    <name type="scientific">Eiseniibacteriota bacterium</name>
    <dbReference type="NCBI Taxonomy" id="2212470"/>
    <lineage>
        <taxon>Bacteria</taxon>
        <taxon>Candidatus Eiseniibacteriota</taxon>
    </lineage>
</organism>
<evidence type="ECO:0000259" key="3">
    <source>
        <dbReference type="Pfam" id="PF01364"/>
    </source>
</evidence>
<accession>A0A832I3P3</accession>
<feature type="domain" description="FlgD/Vpr Ig-like" evidence="5">
    <location>
        <begin position="1408"/>
        <end position="1460"/>
    </location>
</feature>
<comment type="caution">
    <text evidence="6">The sequence shown here is derived from an EMBL/GenBank/DDBJ whole genome shotgun (WGS) entry which is preliminary data.</text>
</comment>
<gene>
    <name evidence="6" type="ORF">ENR23_06300</name>
</gene>
<feature type="domain" description="Gingipain propeptide" evidence="4">
    <location>
        <begin position="122"/>
        <end position="277"/>
    </location>
</feature>
<dbReference type="InterPro" id="IPR001769">
    <property type="entry name" value="Gingipain"/>
</dbReference>
<dbReference type="InterPro" id="IPR029030">
    <property type="entry name" value="Caspase-like_dom_sf"/>
</dbReference>
<evidence type="ECO:0000313" key="6">
    <source>
        <dbReference type="EMBL" id="HGZ43024.1"/>
    </source>
</evidence>
<dbReference type="GO" id="GO:0004197">
    <property type="term" value="F:cysteine-type endopeptidase activity"/>
    <property type="evidence" value="ECO:0007669"/>
    <property type="project" value="InterPro"/>
</dbReference>
<sequence length="1484" mass="158261">MQGRPRLRRRGADPDLPGVPPALPRGGRHPRDAGRGGREVLRRTLPRRRVPVPQRIPSPRSVRPPVAWALAAACLLLAPAAGTAAPAAVRVVSSGPGVLRFTVDVPEPALRRAATDTARVEVAIEGYASGTEAGEPSLPARVIHVAVPPSGEVSVSATASGATVREGVAVAAVPRVAEGVDGARALAAAPPGAGFAAAGPLRPARATLLGVSWLRNQRVASLAIHPADWSPADGRLTTWRAVDVEVRFAATPPVSRPAEPRDPFERVYREALVNYEQGRAWRRPAAATDAALAAGPPPGTAAVPDTSIFAGRSWVRFAIPASGFYRVTFGQLRNLALFGGRVDVPVDSVRLFTRGGYPILPESTFDDADGYREVALQVKDVAQDGLFGPDNEDELYFHALGPSDWATRFDPSQPDSAYLNNVYETRNFCFLTIGTAGEPMGGTPARIAVRDVSPSDDGTEARPTTFEARTHVEFDVADAAYPNLSPKGSGEAALGVAWEWFFWKALSLGGRFAASVPTPGVETGGPAHLRIRMWGIEGSHPCGGPVVATHLLDVSVNGAPQPRAGWFGTRSFTYHATPTFADANVVEIQIPAVPGCANRIDRSVLAWIEARWTRRFEPVAGVLAFDTPSPAPDSAIYRIGPFSAAEPPRVFDVTDALAPVELAGFAWVEESPGRWWLTFEDAGGGVRRRYHLLPSSDIVKLADTEVADVPAANRVNLRGASQGADYVVIYYDGLVEAAEALRAWREQSLPIEGSSAPYRAVAVPVSAIYQQFSGGRTDPGALRNFLRAVDAHWSPRPAFVTLLGDASYDFRNILGRVSGGLPGAPVPSWENGFAIGTAFATDDWVFNVDNPLLALPDFFGGRIPVADATQALDFVRRKVIPYESTAPHGAWRNRVMLIADDDTQADSPDPLLWRHVRQTSQIDSASVPAHVDRRYVYLHKYAYGPGFTKPGAKADIKNGVNEGVVAFNYIGHGSFFKIADETVLLDVDAGTFNNIERLSVFVAASCDVGKFSNPQVQSLGERLVLAPNGGCIAVISATELALSDYNARLAEALYEEIFTRGAASGQFREGLAEALLAAKLSTPISQVENNQKYLVMGDAATRLNLPRRWAEIGLYACDTCTTPLTEIRRGQTVSFRGRVTESPGGAPVAFDGVADVLIEDSAPLEQAPPCRLFPCQVFERPFYYYTAGAIFRGDVRIEGGQFSGRFVVPIEAVGGPRGRARAYVEGRAAGETRDTDGVGSLFAQVSPGTAPSDDNDGPSITLSFPGGATVVRPDATLRIDLRDPSGILTTGHNPQNGIIVTVDDNTTARVDVTSSFRYAAGSYQSGTASFQLPNLAPGPHTIRVSAADNLAGGLDAALHRSSASIAFEVAELPPLQIQYAYLFPNPARSKGPGAGGQFVLGALGDSLNALIRIYTVAGKLVRTLTVFGSLGQTQVGWDGLDAEGDPLANGTYFYRIQINARDADGRSSPRQMASLEGKFVILNP</sequence>
<evidence type="ECO:0000256" key="1">
    <source>
        <dbReference type="ARBA" id="ARBA00022729"/>
    </source>
</evidence>
<dbReference type="Gene3D" id="3.40.50.10390">
    <property type="entry name" value="Gingipain r, domain 1"/>
    <property type="match status" value="1"/>
</dbReference>
<dbReference type="Pfam" id="PF13860">
    <property type="entry name" value="FlgD_ig"/>
    <property type="match status" value="1"/>
</dbReference>
<feature type="compositionally biased region" description="Basic and acidic residues" evidence="2">
    <location>
        <begin position="29"/>
        <end position="42"/>
    </location>
</feature>
<evidence type="ECO:0000259" key="4">
    <source>
        <dbReference type="Pfam" id="PF08126"/>
    </source>
</evidence>
<keyword evidence="1" id="KW-0732">Signal</keyword>
<dbReference type="Gene3D" id="2.60.40.4070">
    <property type="match status" value="1"/>
</dbReference>
<dbReference type="SUPFAM" id="SSF52129">
    <property type="entry name" value="Caspase-like"/>
    <property type="match status" value="1"/>
</dbReference>
<protein>
    <recommendedName>
        <fullName evidence="7">T9SS type A sorting domain-containing protein</fullName>
    </recommendedName>
</protein>
<dbReference type="InterPro" id="IPR038490">
    <property type="entry name" value="Gingipain_propep_sf"/>
</dbReference>
<evidence type="ECO:0000259" key="5">
    <source>
        <dbReference type="Pfam" id="PF13860"/>
    </source>
</evidence>
<dbReference type="Pfam" id="PF01364">
    <property type="entry name" value="Peptidase_C25"/>
    <property type="match status" value="1"/>
</dbReference>
<reference evidence="6" key="1">
    <citation type="journal article" date="2020" name="mSystems">
        <title>Genome- and Community-Level Interaction Insights into Carbon Utilization and Element Cycling Functions of Hydrothermarchaeota in Hydrothermal Sediment.</title>
        <authorList>
            <person name="Zhou Z."/>
            <person name="Liu Y."/>
            <person name="Xu W."/>
            <person name="Pan J."/>
            <person name="Luo Z.H."/>
            <person name="Li M."/>
        </authorList>
    </citation>
    <scope>NUCLEOTIDE SEQUENCE [LARGE SCALE GENOMIC DNA]</scope>
    <source>
        <strain evidence="6">SpSt-381</strain>
    </source>
</reference>
<dbReference type="GO" id="GO:0006508">
    <property type="term" value="P:proteolysis"/>
    <property type="evidence" value="ECO:0007669"/>
    <property type="project" value="InterPro"/>
</dbReference>
<dbReference type="InterPro" id="IPR012600">
    <property type="entry name" value="Propeptide_C25"/>
</dbReference>